<dbReference type="AlphaFoldDB" id="W9YPR3"/>
<organism evidence="2 3">
    <name type="scientific">Capronia coronata CBS 617.96</name>
    <dbReference type="NCBI Taxonomy" id="1182541"/>
    <lineage>
        <taxon>Eukaryota</taxon>
        <taxon>Fungi</taxon>
        <taxon>Dikarya</taxon>
        <taxon>Ascomycota</taxon>
        <taxon>Pezizomycotina</taxon>
        <taxon>Eurotiomycetes</taxon>
        <taxon>Chaetothyriomycetidae</taxon>
        <taxon>Chaetothyriales</taxon>
        <taxon>Herpotrichiellaceae</taxon>
        <taxon>Capronia</taxon>
    </lineage>
</organism>
<dbReference type="InterPro" id="IPR036078">
    <property type="entry name" value="Spo11/TopoVI_A_sf"/>
</dbReference>
<dbReference type="Pfam" id="PF21180">
    <property type="entry name" value="TOP6A-Spo11_Toprim"/>
    <property type="match status" value="1"/>
</dbReference>
<proteinExistence type="predicted"/>
<evidence type="ECO:0000313" key="3">
    <source>
        <dbReference type="Proteomes" id="UP000019484"/>
    </source>
</evidence>
<gene>
    <name evidence="2" type="ORF">A1O1_00005</name>
</gene>
<dbReference type="Proteomes" id="UP000019484">
    <property type="component" value="Unassembled WGS sequence"/>
</dbReference>
<feature type="domain" description="Topoisomerase 6 subunit A/Spo11 TOPRIM" evidence="1">
    <location>
        <begin position="208"/>
        <end position="313"/>
    </location>
</feature>
<dbReference type="SUPFAM" id="SSF56726">
    <property type="entry name" value="DNA topoisomerase IV, alpha subunit"/>
    <property type="match status" value="1"/>
</dbReference>
<dbReference type="RefSeq" id="XP_007719116.1">
    <property type="nucleotide sequence ID" value="XM_007720926.1"/>
</dbReference>
<reference evidence="2 3" key="1">
    <citation type="submission" date="2013-03" db="EMBL/GenBank/DDBJ databases">
        <title>The Genome Sequence of Capronia coronata CBS 617.96.</title>
        <authorList>
            <consortium name="The Broad Institute Genomics Platform"/>
            <person name="Cuomo C."/>
            <person name="de Hoog S."/>
            <person name="Gorbushina A."/>
            <person name="Walker B."/>
            <person name="Young S.K."/>
            <person name="Zeng Q."/>
            <person name="Gargeya S."/>
            <person name="Fitzgerald M."/>
            <person name="Haas B."/>
            <person name="Abouelleil A."/>
            <person name="Allen A.W."/>
            <person name="Alvarado L."/>
            <person name="Arachchi H.M."/>
            <person name="Berlin A.M."/>
            <person name="Chapman S.B."/>
            <person name="Gainer-Dewar J."/>
            <person name="Goldberg J."/>
            <person name="Griggs A."/>
            <person name="Gujja S."/>
            <person name="Hansen M."/>
            <person name="Howarth C."/>
            <person name="Imamovic A."/>
            <person name="Ireland A."/>
            <person name="Larimer J."/>
            <person name="McCowan C."/>
            <person name="Murphy C."/>
            <person name="Pearson M."/>
            <person name="Poon T.W."/>
            <person name="Priest M."/>
            <person name="Roberts A."/>
            <person name="Saif S."/>
            <person name="Shea T."/>
            <person name="Sisk P."/>
            <person name="Sykes S."/>
            <person name="Wortman J."/>
            <person name="Nusbaum C."/>
            <person name="Birren B."/>
        </authorList>
    </citation>
    <scope>NUCLEOTIDE SEQUENCE [LARGE SCALE GENOMIC DNA]</scope>
    <source>
        <strain evidence="2 3">CBS 617.96</strain>
    </source>
</reference>
<sequence length="420" mass="47364">MASERPQLINLDWRTPLKCEDIIIKLQCFVNQIDAKEQVSIISSQSKFRKLEAVNNGSRILRQTKHSQVKSIKPADDHYDTQYLGRLSHIAQICAENACLKRVDKSRAFSSQIKSDEMSPEQAAKVLNDLALTLEVHPFLLGVEPEPSGLVFVPDGVKISAQQAFSARSFAETKTTFRKALHGGTCHNIPRLTTKLSIFQVSTNVRAVIVSEHQSIIDELATLSGDARLRGVIFVATNGYPDIATREFLNQLSHNPACRKIPFLYASDGDPQGIEIYAVLKYGSKQWAFAAPQMTCTPLKWAGLSLGQWKTFVDGYRERYVNSLGPMEPASRQEEANRAKRQAKDAKQWLKYLKSRKPTLCDKSKLKTLLKVYFDGIDRSEDDVRLKLERFMDDGQVNSQYCHKLGQHTNVFNRSLISTT</sequence>
<dbReference type="Gene3D" id="3.40.1360.10">
    <property type="match status" value="1"/>
</dbReference>
<dbReference type="PANTHER" id="PTHR10848:SF0">
    <property type="entry name" value="MEIOTIC RECOMBINATION PROTEIN SPO11"/>
    <property type="match status" value="1"/>
</dbReference>
<evidence type="ECO:0000259" key="1">
    <source>
        <dbReference type="Pfam" id="PF21180"/>
    </source>
</evidence>
<dbReference type="PRINTS" id="PR01550">
    <property type="entry name" value="TOP6AFAMILY"/>
</dbReference>
<keyword evidence="3" id="KW-1185">Reference proteome</keyword>
<comment type="caution">
    <text evidence="2">The sequence shown here is derived from an EMBL/GenBank/DDBJ whole genome shotgun (WGS) entry which is preliminary data.</text>
</comment>
<dbReference type="GO" id="GO:0005694">
    <property type="term" value="C:chromosome"/>
    <property type="evidence" value="ECO:0007669"/>
    <property type="project" value="InterPro"/>
</dbReference>
<dbReference type="eggNOG" id="KOG2795">
    <property type="taxonomic scope" value="Eukaryota"/>
</dbReference>
<dbReference type="GO" id="GO:0003918">
    <property type="term" value="F:DNA topoisomerase type II (double strand cut, ATP-hydrolyzing) activity"/>
    <property type="evidence" value="ECO:0007669"/>
    <property type="project" value="InterPro"/>
</dbReference>
<dbReference type="HOGENOM" id="CLU_653804_0_0_1"/>
<dbReference type="STRING" id="1182541.W9YPR3"/>
<dbReference type="OrthoDB" id="4540869at2759"/>
<name>W9YPR3_9EURO</name>
<dbReference type="InterPro" id="IPR034136">
    <property type="entry name" value="TOPRIM_Topo6A/Spo11"/>
</dbReference>
<evidence type="ECO:0000313" key="2">
    <source>
        <dbReference type="EMBL" id="EXJ94887.1"/>
    </source>
</evidence>
<accession>W9YPR3</accession>
<dbReference type="InterPro" id="IPR002815">
    <property type="entry name" value="Spo11/TopoVI_A"/>
</dbReference>
<dbReference type="GO" id="GO:0003677">
    <property type="term" value="F:DNA binding"/>
    <property type="evidence" value="ECO:0007669"/>
    <property type="project" value="InterPro"/>
</dbReference>
<protein>
    <recommendedName>
        <fullName evidence="1">Topoisomerase 6 subunit A/Spo11 TOPRIM domain-containing protein</fullName>
    </recommendedName>
</protein>
<dbReference type="EMBL" id="AMWN01000001">
    <property type="protein sequence ID" value="EXJ94887.1"/>
    <property type="molecule type" value="Genomic_DNA"/>
</dbReference>
<dbReference type="GeneID" id="19154915"/>
<dbReference type="PANTHER" id="PTHR10848">
    <property type="entry name" value="MEIOTIC RECOMBINATION PROTEIN SPO11"/>
    <property type="match status" value="1"/>
</dbReference>